<organism evidence="2 3">
    <name type="scientific">Choiromyces venosus 120613-1</name>
    <dbReference type="NCBI Taxonomy" id="1336337"/>
    <lineage>
        <taxon>Eukaryota</taxon>
        <taxon>Fungi</taxon>
        <taxon>Dikarya</taxon>
        <taxon>Ascomycota</taxon>
        <taxon>Pezizomycotina</taxon>
        <taxon>Pezizomycetes</taxon>
        <taxon>Pezizales</taxon>
        <taxon>Tuberaceae</taxon>
        <taxon>Choiromyces</taxon>
    </lineage>
</organism>
<reference evidence="2 3" key="1">
    <citation type="journal article" date="2018" name="Nat. Ecol. Evol.">
        <title>Pezizomycetes genomes reveal the molecular basis of ectomycorrhizal truffle lifestyle.</title>
        <authorList>
            <person name="Murat C."/>
            <person name="Payen T."/>
            <person name="Noel B."/>
            <person name="Kuo A."/>
            <person name="Morin E."/>
            <person name="Chen J."/>
            <person name="Kohler A."/>
            <person name="Krizsan K."/>
            <person name="Balestrini R."/>
            <person name="Da Silva C."/>
            <person name="Montanini B."/>
            <person name="Hainaut M."/>
            <person name="Levati E."/>
            <person name="Barry K.W."/>
            <person name="Belfiori B."/>
            <person name="Cichocki N."/>
            <person name="Clum A."/>
            <person name="Dockter R.B."/>
            <person name="Fauchery L."/>
            <person name="Guy J."/>
            <person name="Iotti M."/>
            <person name="Le Tacon F."/>
            <person name="Lindquist E.A."/>
            <person name="Lipzen A."/>
            <person name="Malagnac F."/>
            <person name="Mello A."/>
            <person name="Molinier V."/>
            <person name="Miyauchi S."/>
            <person name="Poulain J."/>
            <person name="Riccioni C."/>
            <person name="Rubini A."/>
            <person name="Sitrit Y."/>
            <person name="Splivallo R."/>
            <person name="Traeger S."/>
            <person name="Wang M."/>
            <person name="Zifcakova L."/>
            <person name="Wipf D."/>
            <person name="Zambonelli A."/>
            <person name="Paolocci F."/>
            <person name="Nowrousian M."/>
            <person name="Ottonello S."/>
            <person name="Baldrian P."/>
            <person name="Spatafora J.W."/>
            <person name="Henrissat B."/>
            <person name="Nagy L.G."/>
            <person name="Aury J.M."/>
            <person name="Wincker P."/>
            <person name="Grigoriev I.V."/>
            <person name="Bonfante P."/>
            <person name="Martin F.M."/>
        </authorList>
    </citation>
    <scope>NUCLEOTIDE SEQUENCE [LARGE SCALE GENOMIC DNA]</scope>
    <source>
        <strain evidence="2 3">120613-1</strain>
    </source>
</reference>
<evidence type="ECO:0000256" key="1">
    <source>
        <dbReference type="SAM" id="MobiDB-lite"/>
    </source>
</evidence>
<sequence>MNPGIMPKVMKTLYNQTKQTLGQPKSSKAIMDSGMSGQQITPLPPMTEFDVTEISSYITRVLHQLDTQDAYGIFAGVCQHEGPIVPTFIFGLPRSNLAEIVLPPTPNNLPI</sequence>
<dbReference type="AlphaFoldDB" id="A0A3N4JKG9"/>
<proteinExistence type="predicted"/>
<gene>
    <name evidence="2" type="ORF">L873DRAFT_1791350</name>
</gene>
<dbReference type="STRING" id="1336337.A0A3N4JKG9"/>
<evidence type="ECO:0000313" key="3">
    <source>
        <dbReference type="Proteomes" id="UP000276215"/>
    </source>
</evidence>
<evidence type="ECO:0000313" key="2">
    <source>
        <dbReference type="EMBL" id="RPA96910.1"/>
    </source>
</evidence>
<keyword evidence="3" id="KW-1185">Reference proteome</keyword>
<dbReference type="Proteomes" id="UP000276215">
    <property type="component" value="Unassembled WGS sequence"/>
</dbReference>
<dbReference type="EMBL" id="ML120410">
    <property type="protein sequence ID" value="RPA96910.1"/>
    <property type="molecule type" value="Genomic_DNA"/>
</dbReference>
<feature type="region of interest" description="Disordered" evidence="1">
    <location>
        <begin position="21"/>
        <end position="44"/>
    </location>
</feature>
<accession>A0A3N4JKG9</accession>
<protein>
    <submittedName>
        <fullName evidence="2">Uncharacterized protein</fullName>
    </submittedName>
</protein>
<name>A0A3N4JKG9_9PEZI</name>